<evidence type="ECO:0000313" key="2">
    <source>
        <dbReference type="Proteomes" id="UP001054945"/>
    </source>
</evidence>
<dbReference type="AlphaFoldDB" id="A0AAV4P7I3"/>
<sequence length="101" mass="11890">MLIASEIPNLQKYSESIPEGNKQQRHSTSVSVKFDFLEDNKFLMSFQNKNAKARKLREFLSIYQVKIPELLDLFPIDKKGERNSCSLHEMYFKTRKSIQMS</sequence>
<evidence type="ECO:0008006" key="3">
    <source>
        <dbReference type="Google" id="ProtNLM"/>
    </source>
</evidence>
<comment type="caution">
    <text evidence="1">The sequence shown here is derived from an EMBL/GenBank/DDBJ whole genome shotgun (WGS) entry which is preliminary data.</text>
</comment>
<reference evidence="1 2" key="1">
    <citation type="submission" date="2021-06" db="EMBL/GenBank/DDBJ databases">
        <title>Caerostris extrusa draft genome.</title>
        <authorList>
            <person name="Kono N."/>
            <person name="Arakawa K."/>
        </authorList>
    </citation>
    <scope>NUCLEOTIDE SEQUENCE [LARGE SCALE GENOMIC DNA]</scope>
</reference>
<dbReference type="EMBL" id="BPLR01004045">
    <property type="protein sequence ID" value="GIX91646.1"/>
    <property type="molecule type" value="Genomic_DNA"/>
</dbReference>
<dbReference type="Proteomes" id="UP001054945">
    <property type="component" value="Unassembled WGS sequence"/>
</dbReference>
<gene>
    <name evidence="1" type="ORF">CEXT_184631</name>
</gene>
<protein>
    <recommendedName>
        <fullName evidence="3">LAGLIDADG homing endonuclease</fullName>
    </recommendedName>
</protein>
<organism evidence="1 2">
    <name type="scientific">Caerostris extrusa</name>
    <name type="common">Bark spider</name>
    <name type="synonym">Caerostris bankana</name>
    <dbReference type="NCBI Taxonomy" id="172846"/>
    <lineage>
        <taxon>Eukaryota</taxon>
        <taxon>Metazoa</taxon>
        <taxon>Ecdysozoa</taxon>
        <taxon>Arthropoda</taxon>
        <taxon>Chelicerata</taxon>
        <taxon>Arachnida</taxon>
        <taxon>Araneae</taxon>
        <taxon>Araneomorphae</taxon>
        <taxon>Entelegynae</taxon>
        <taxon>Araneoidea</taxon>
        <taxon>Araneidae</taxon>
        <taxon>Caerostris</taxon>
    </lineage>
</organism>
<name>A0AAV4P7I3_CAEEX</name>
<keyword evidence="2" id="KW-1185">Reference proteome</keyword>
<evidence type="ECO:0000313" key="1">
    <source>
        <dbReference type="EMBL" id="GIX91646.1"/>
    </source>
</evidence>
<accession>A0AAV4P7I3</accession>
<proteinExistence type="predicted"/>